<dbReference type="RefSeq" id="WP_176112628.1">
    <property type="nucleotide sequence ID" value="NZ_JAALDK010000004.1"/>
</dbReference>
<sequence>MRIYRIADSRHPVWDGTGAQLVGGRFNSPGRAVIYGAVTFAGAMLEVLVHARIGKVPRSHVVVTAEVPDDVPVEHADATLLPAGWDGANIQIAREFGDRWIAERRTAILLVPSVVAREEWNALVNPAHPLAQGIVVGKSRPVVWDERLFPRP</sequence>
<dbReference type="Pfam" id="PF08808">
    <property type="entry name" value="RES"/>
    <property type="match status" value="1"/>
</dbReference>
<dbReference type="EMBL" id="JAALDK010000004">
    <property type="protein sequence ID" value="NUY06105.1"/>
    <property type="molecule type" value="Genomic_DNA"/>
</dbReference>
<dbReference type="SMART" id="SM00953">
    <property type="entry name" value="RES"/>
    <property type="match status" value="1"/>
</dbReference>
<dbReference type="InterPro" id="IPR014914">
    <property type="entry name" value="RES_dom"/>
</dbReference>
<comment type="caution">
    <text evidence="2">The sequence shown here is derived from an EMBL/GenBank/DDBJ whole genome shotgun (WGS) entry which is preliminary data.</text>
</comment>
<evidence type="ECO:0000313" key="2">
    <source>
        <dbReference type="EMBL" id="NUY06105.1"/>
    </source>
</evidence>
<protein>
    <submittedName>
        <fullName evidence="2">RES domain-containing protein</fullName>
    </submittedName>
</protein>
<feature type="domain" description="RES" evidence="1">
    <location>
        <begin position="13"/>
        <end position="138"/>
    </location>
</feature>
<proteinExistence type="predicted"/>
<dbReference type="Proteomes" id="UP000594380">
    <property type="component" value="Unassembled WGS sequence"/>
</dbReference>
<gene>
    <name evidence="2" type="ORF">G5S42_42970</name>
</gene>
<dbReference type="AlphaFoldDB" id="A0A7Y6K9Z4"/>
<organism evidence="2 3">
    <name type="scientific">Paraburkholderia youngii</name>
    <dbReference type="NCBI Taxonomy" id="2782701"/>
    <lineage>
        <taxon>Bacteria</taxon>
        <taxon>Pseudomonadati</taxon>
        <taxon>Pseudomonadota</taxon>
        <taxon>Betaproteobacteria</taxon>
        <taxon>Burkholderiales</taxon>
        <taxon>Burkholderiaceae</taxon>
        <taxon>Paraburkholderia</taxon>
    </lineage>
</organism>
<evidence type="ECO:0000313" key="3">
    <source>
        <dbReference type="Proteomes" id="UP000594380"/>
    </source>
</evidence>
<name>A0A7Y6K9Z4_9BURK</name>
<evidence type="ECO:0000259" key="1">
    <source>
        <dbReference type="SMART" id="SM00953"/>
    </source>
</evidence>
<dbReference type="GeneID" id="301107055"/>
<accession>A0A7Y6K9Z4</accession>
<reference evidence="2 3" key="1">
    <citation type="submission" date="2020-02" db="EMBL/GenBank/DDBJ databases">
        <title>Paraburkholderia simonii sp. nov. and Paraburkholderia youngii sp. nov. Brazilian and Mexican Mimosa-associated rhizobia.</title>
        <authorList>
            <person name="Mavima L."/>
            <person name="Beukes C.W."/>
            <person name="Chan W.Y."/>
            <person name="Palmer M."/>
            <person name="De Meyer S.E."/>
            <person name="James E.K."/>
            <person name="Venter S.N."/>
            <person name="Steenkamp E.T."/>
        </authorList>
    </citation>
    <scope>NUCLEOTIDE SEQUENCE [LARGE SCALE GENOMIC DNA]</scope>
    <source>
        <strain evidence="2 3">JPY169</strain>
    </source>
</reference>